<dbReference type="EMBL" id="LGIA01000014">
    <property type="protein sequence ID" value="KOH46938.1"/>
    <property type="molecule type" value="Genomic_DNA"/>
</dbReference>
<dbReference type="Gene3D" id="3.90.550.10">
    <property type="entry name" value="Spore Coat Polysaccharide Biosynthesis Protein SpsA, Chain A"/>
    <property type="match status" value="1"/>
</dbReference>
<reference evidence="3" key="1">
    <citation type="submission" date="2015-07" db="EMBL/GenBank/DDBJ databases">
        <title>Genome sequencing of Sunxiuqinia dokdonensis strain SK.</title>
        <authorList>
            <person name="Ahn S."/>
            <person name="Kim B.-C."/>
        </authorList>
    </citation>
    <scope>NUCLEOTIDE SEQUENCE [LARGE SCALE GENOMIC DNA]</scope>
    <source>
        <strain evidence="3">SK</strain>
    </source>
</reference>
<dbReference type="InterPro" id="IPR046981">
    <property type="entry name" value="G1P_cyt_trans"/>
</dbReference>
<evidence type="ECO:0000313" key="3">
    <source>
        <dbReference type="Proteomes" id="UP000036958"/>
    </source>
</evidence>
<dbReference type="NCBIfam" id="TIGR02623">
    <property type="entry name" value="G1P_cyt_trans"/>
    <property type="match status" value="1"/>
</dbReference>
<accession>A0A0L8VF05</accession>
<dbReference type="GO" id="GO:0047343">
    <property type="term" value="F:glucose-1-phosphate cytidylyltransferase activity"/>
    <property type="evidence" value="ECO:0007669"/>
    <property type="project" value="InterPro"/>
</dbReference>
<dbReference type="AlphaFoldDB" id="A0A0L8VF05"/>
<dbReference type="PANTHER" id="PTHR47183">
    <property type="entry name" value="GLUCOSE-1-PHOSPHATE CYTIDYLYLTRANSFERASE-RELATED"/>
    <property type="match status" value="1"/>
</dbReference>
<sequence length="237" mass="27272">MVEIGDRPIIWHIMKTYSHYGHNEFIILCGYKGYVIKEFFANYVRYRSDLTIDLVGNTTTYHKNHSEPWKITLIDTGQDTLTGGRIKRVKDYLGDEPFLLTYGDGVSNVNINELIEFHKQQNAYVTLSAIRPPGRFGAFSLSDESDKITSFKEKPEGNGSDTAWINGGFFVVEPQALDFIEGDHTIWERDPLENIAQQGKLAAYKHQGFWHPMDSLNDKHKLEELWATGKAPWKIWE</sequence>
<name>A0A0L8VF05_9BACT</name>
<dbReference type="CDD" id="cd02524">
    <property type="entry name" value="G1P_cytidylyltransferase"/>
    <property type="match status" value="1"/>
</dbReference>
<gene>
    <name evidence="2" type="ORF">NC99_03380</name>
</gene>
<dbReference type="InterPro" id="IPR029044">
    <property type="entry name" value="Nucleotide-diphossugar_trans"/>
</dbReference>
<dbReference type="PATRIC" id="fig|1409788.3.peg.346"/>
<organism evidence="2 3">
    <name type="scientific">Sunxiuqinia dokdonensis</name>
    <dbReference type="NCBI Taxonomy" id="1409788"/>
    <lineage>
        <taxon>Bacteria</taxon>
        <taxon>Pseudomonadati</taxon>
        <taxon>Bacteroidota</taxon>
        <taxon>Bacteroidia</taxon>
        <taxon>Marinilabiliales</taxon>
        <taxon>Prolixibacteraceae</taxon>
        <taxon>Sunxiuqinia</taxon>
    </lineage>
</organism>
<proteinExistence type="predicted"/>
<dbReference type="InterPro" id="IPR005835">
    <property type="entry name" value="NTP_transferase_dom"/>
</dbReference>
<dbReference type="GO" id="GO:0009243">
    <property type="term" value="P:O antigen biosynthetic process"/>
    <property type="evidence" value="ECO:0007669"/>
    <property type="project" value="InterPro"/>
</dbReference>
<dbReference type="SUPFAM" id="SSF53448">
    <property type="entry name" value="Nucleotide-diphospho-sugar transferases"/>
    <property type="match status" value="1"/>
</dbReference>
<dbReference type="STRING" id="1409788.NC99_03380"/>
<dbReference type="InterPro" id="IPR013446">
    <property type="entry name" value="G1P_cyt_trans-like"/>
</dbReference>
<dbReference type="Pfam" id="PF00483">
    <property type="entry name" value="NTP_transferase"/>
    <property type="match status" value="1"/>
</dbReference>
<comment type="caution">
    <text evidence="2">The sequence shown here is derived from an EMBL/GenBank/DDBJ whole genome shotgun (WGS) entry which is preliminary data.</text>
</comment>
<dbReference type="Proteomes" id="UP000036958">
    <property type="component" value="Unassembled WGS sequence"/>
</dbReference>
<protein>
    <submittedName>
        <fullName evidence="2">Glucose-1-phosphate cytidylyltransferase</fullName>
    </submittedName>
</protein>
<evidence type="ECO:0000259" key="1">
    <source>
        <dbReference type="Pfam" id="PF00483"/>
    </source>
</evidence>
<dbReference type="PANTHER" id="PTHR47183:SF1">
    <property type="entry name" value="GLUCOSE-1-PHOSPHATE CYTIDYLYLTRANSFERASE"/>
    <property type="match status" value="1"/>
</dbReference>
<keyword evidence="2" id="KW-0548">Nucleotidyltransferase</keyword>
<feature type="domain" description="Nucleotidyl transferase" evidence="1">
    <location>
        <begin position="1"/>
        <end position="199"/>
    </location>
</feature>
<evidence type="ECO:0000313" key="2">
    <source>
        <dbReference type="EMBL" id="KOH46938.1"/>
    </source>
</evidence>
<keyword evidence="2" id="KW-0808">Transferase</keyword>
<keyword evidence="3" id="KW-1185">Reference proteome</keyword>